<gene>
    <name evidence="1" type="ORF">BDA99DRAFT_565355</name>
</gene>
<dbReference type="AlphaFoldDB" id="A0AAD5JN97"/>
<name>A0AAD5JN97_9FUNG</name>
<protein>
    <submittedName>
        <fullName evidence="1">Uncharacterized protein</fullName>
    </submittedName>
</protein>
<sequence>MLRKPALPELLDDASEDEVVVDWTDESLGNVLKKYTRKYINDQTDHQPSVKDLENPIFGKGQKKIFEKAQWNNLKKKWLVKNEELNVSDEMMDIIKQTSKIAGRNIDHGIDQARTLYKRTMITRDNRNFNCFTHKMFEIVERHPELFDDQKKKKLTENDYVVRLWAPFLFALFDDGCPYFTPTAYQLHVEHFEMTERLSKKNTGKVDLRVNFNTKEKKYDLFVAEFAKNSNLGKLRSDHVKLLLEGNALISSLKKYHLKTELALLQGAVAATDKAHANSFDKAWRSITSSQELQN</sequence>
<accession>A0AAD5JN97</accession>
<comment type="caution">
    <text evidence="1">The sequence shown here is derived from an EMBL/GenBank/DDBJ whole genome shotgun (WGS) entry which is preliminary data.</text>
</comment>
<reference evidence="1" key="2">
    <citation type="submission" date="2023-02" db="EMBL/GenBank/DDBJ databases">
        <authorList>
            <consortium name="DOE Joint Genome Institute"/>
            <person name="Mondo S.J."/>
            <person name="Chang Y."/>
            <person name="Wang Y."/>
            <person name="Ahrendt S."/>
            <person name="Andreopoulos W."/>
            <person name="Barry K."/>
            <person name="Beard J."/>
            <person name="Benny G.L."/>
            <person name="Blankenship S."/>
            <person name="Bonito G."/>
            <person name="Cuomo C."/>
            <person name="Desiro A."/>
            <person name="Gervers K.A."/>
            <person name="Hundley H."/>
            <person name="Kuo A."/>
            <person name="LaButti K."/>
            <person name="Lang B.F."/>
            <person name="Lipzen A."/>
            <person name="O'Donnell K."/>
            <person name="Pangilinan J."/>
            <person name="Reynolds N."/>
            <person name="Sandor L."/>
            <person name="Smith M.W."/>
            <person name="Tsang A."/>
            <person name="Grigoriev I.V."/>
            <person name="Stajich J.E."/>
            <person name="Spatafora J.W."/>
        </authorList>
    </citation>
    <scope>NUCLEOTIDE SEQUENCE</scope>
    <source>
        <strain evidence="1">RSA 2281</strain>
    </source>
</reference>
<organism evidence="1 2">
    <name type="scientific">Phascolomyces articulosus</name>
    <dbReference type="NCBI Taxonomy" id="60185"/>
    <lineage>
        <taxon>Eukaryota</taxon>
        <taxon>Fungi</taxon>
        <taxon>Fungi incertae sedis</taxon>
        <taxon>Mucoromycota</taxon>
        <taxon>Mucoromycotina</taxon>
        <taxon>Mucoromycetes</taxon>
        <taxon>Mucorales</taxon>
        <taxon>Lichtheimiaceae</taxon>
        <taxon>Phascolomyces</taxon>
    </lineage>
</organism>
<proteinExistence type="predicted"/>
<evidence type="ECO:0000313" key="2">
    <source>
        <dbReference type="Proteomes" id="UP001209540"/>
    </source>
</evidence>
<evidence type="ECO:0000313" key="1">
    <source>
        <dbReference type="EMBL" id="KAI9246937.1"/>
    </source>
</evidence>
<keyword evidence="2" id="KW-1185">Reference proteome</keyword>
<dbReference type="EMBL" id="JAIXMP010000044">
    <property type="protein sequence ID" value="KAI9246937.1"/>
    <property type="molecule type" value="Genomic_DNA"/>
</dbReference>
<reference evidence="1" key="1">
    <citation type="journal article" date="2022" name="IScience">
        <title>Evolution of zygomycete secretomes and the origins of terrestrial fungal ecologies.</title>
        <authorList>
            <person name="Chang Y."/>
            <person name="Wang Y."/>
            <person name="Mondo S."/>
            <person name="Ahrendt S."/>
            <person name="Andreopoulos W."/>
            <person name="Barry K."/>
            <person name="Beard J."/>
            <person name="Benny G.L."/>
            <person name="Blankenship S."/>
            <person name="Bonito G."/>
            <person name="Cuomo C."/>
            <person name="Desiro A."/>
            <person name="Gervers K.A."/>
            <person name="Hundley H."/>
            <person name="Kuo A."/>
            <person name="LaButti K."/>
            <person name="Lang B.F."/>
            <person name="Lipzen A."/>
            <person name="O'Donnell K."/>
            <person name="Pangilinan J."/>
            <person name="Reynolds N."/>
            <person name="Sandor L."/>
            <person name="Smith M.E."/>
            <person name="Tsang A."/>
            <person name="Grigoriev I.V."/>
            <person name="Stajich J.E."/>
            <person name="Spatafora J.W."/>
        </authorList>
    </citation>
    <scope>NUCLEOTIDE SEQUENCE</scope>
    <source>
        <strain evidence="1">RSA 2281</strain>
    </source>
</reference>
<dbReference type="Proteomes" id="UP001209540">
    <property type="component" value="Unassembled WGS sequence"/>
</dbReference>